<protein>
    <recommendedName>
        <fullName evidence="4">3',5'-cyclic-nucleotide phosphodiesterase</fullName>
    </recommendedName>
</protein>
<dbReference type="CDD" id="cd07735">
    <property type="entry name" value="class_II_PDE_MBL-fold"/>
    <property type="match status" value="1"/>
</dbReference>
<reference evidence="2 3" key="1">
    <citation type="submission" date="2019-06" db="EMBL/GenBank/DDBJ databases">
        <authorList>
            <person name="Broberg M."/>
        </authorList>
    </citation>
    <scope>NUCLEOTIDE SEQUENCE [LARGE SCALE GENOMIC DNA]</scope>
</reference>
<dbReference type="Gene3D" id="3.60.15.10">
    <property type="entry name" value="Ribonuclease Z/Hydroxyacylglutathione hydrolase-like"/>
    <property type="match status" value="1"/>
</dbReference>
<gene>
    <name evidence="2" type="ORF">CLO192961_LOCUS318768</name>
</gene>
<evidence type="ECO:0008006" key="4">
    <source>
        <dbReference type="Google" id="ProtNLM"/>
    </source>
</evidence>
<dbReference type="PRINTS" id="PR00388">
    <property type="entry name" value="PDIESTERASE2"/>
</dbReference>
<proteinExistence type="predicted"/>
<organism evidence="2 3">
    <name type="scientific">Bionectria ochroleuca</name>
    <name type="common">Gliocladium roseum</name>
    <dbReference type="NCBI Taxonomy" id="29856"/>
    <lineage>
        <taxon>Eukaryota</taxon>
        <taxon>Fungi</taxon>
        <taxon>Dikarya</taxon>
        <taxon>Ascomycota</taxon>
        <taxon>Pezizomycotina</taxon>
        <taxon>Sordariomycetes</taxon>
        <taxon>Hypocreomycetidae</taxon>
        <taxon>Hypocreales</taxon>
        <taxon>Bionectriaceae</taxon>
        <taxon>Clonostachys</taxon>
    </lineage>
</organism>
<dbReference type="InterPro" id="IPR036866">
    <property type="entry name" value="RibonucZ/Hydroxyglut_hydro"/>
</dbReference>
<evidence type="ECO:0000313" key="2">
    <source>
        <dbReference type="EMBL" id="VUC32005.1"/>
    </source>
</evidence>
<keyword evidence="3" id="KW-1185">Reference proteome</keyword>
<feature type="compositionally biased region" description="Basic and acidic residues" evidence="1">
    <location>
        <begin position="369"/>
        <end position="390"/>
    </location>
</feature>
<dbReference type="Proteomes" id="UP000766486">
    <property type="component" value="Unassembled WGS sequence"/>
</dbReference>
<dbReference type="Pfam" id="PF02112">
    <property type="entry name" value="PDEase_II"/>
    <property type="match status" value="2"/>
</dbReference>
<feature type="region of interest" description="Disordered" evidence="1">
    <location>
        <begin position="369"/>
        <end position="407"/>
    </location>
</feature>
<evidence type="ECO:0000256" key="1">
    <source>
        <dbReference type="SAM" id="MobiDB-lite"/>
    </source>
</evidence>
<dbReference type="PANTHER" id="PTHR28283:SF1">
    <property type="entry name" value="3',5'-CYCLIC-NUCLEOTIDE PHOSPHODIESTERASE 1"/>
    <property type="match status" value="1"/>
</dbReference>
<evidence type="ECO:0000313" key="3">
    <source>
        <dbReference type="Proteomes" id="UP000766486"/>
    </source>
</evidence>
<dbReference type="InterPro" id="IPR000396">
    <property type="entry name" value="Pdiesterase2"/>
</dbReference>
<comment type="caution">
    <text evidence="2">The sequence shown here is derived from an EMBL/GenBank/DDBJ whole genome shotgun (WGS) entry which is preliminary data.</text>
</comment>
<dbReference type="EMBL" id="CABFNS010000838">
    <property type="protein sequence ID" value="VUC32005.1"/>
    <property type="molecule type" value="Genomic_DNA"/>
</dbReference>
<name>A0ABY6UL40_BIOOC</name>
<accession>A0ABY6UL40</accession>
<dbReference type="PANTHER" id="PTHR28283">
    <property type="entry name" value="3',5'-CYCLIC-NUCLEOTIDE PHOSPHODIESTERASE 1"/>
    <property type="match status" value="1"/>
</dbReference>
<sequence>MRDNKDPALQVIVLGSGGGPQESNTTALLVRSVAQEWRKGSIVAVDAGVHLSAITRLVKESLPSPVPSLPHTLTSGPFAGLSLPFHNADSNAHYISSVLVDAYLITHPHLDHISAFVINTAGPPGARPKKLAGLPNTIHAFKTHIFNNVIWPNLSDENNGAGLVTYLRLVEGGSPALGDGEGKGYSEICDGLLVKIWGVSHGHCIEKHSHRGSASSASGGFINHDLISQTPRRDPYSHSASQTTPRRQSLLSQATFGAGSGSPSAEQEKVCVYDSSAYFIQDQDHRREVLIFGDVEPDSLSLSPRNLQIWQDAAPKIVAGNLAAIFIECSYDDGRSNDRLFGHLKPEFIIEELLVLAAEVDAARKYQHFSESKKRKRMSDPGIRHRDGPKQHLTAVTPASEDPLSPRAIEDTARWPGSLHTGRDTPHIATPTTELSLHEVDLVVAPSPSILEPRKQLEGLKVVIMHIKDRLTDGPDVGEIILNELQEHEREVQLGCEFIVAHSGQSFYF</sequence>